<dbReference type="SUPFAM" id="SSF53822">
    <property type="entry name" value="Periplasmic binding protein-like I"/>
    <property type="match status" value="1"/>
</dbReference>
<reference evidence="5" key="1">
    <citation type="journal article" date="2015" name="BMC Genomics">
        <title>Genome mining reveals unlocked bioactive potential of marine Gram-negative bacteria.</title>
        <authorList>
            <person name="Machado H."/>
            <person name="Sonnenschein E.C."/>
            <person name="Melchiorsen J."/>
            <person name="Gram L."/>
        </authorList>
    </citation>
    <scope>NUCLEOTIDE SEQUENCE</scope>
    <source>
        <strain evidence="5">S2052</strain>
    </source>
</reference>
<evidence type="ECO:0000259" key="4">
    <source>
        <dbReference type="Pfam" id="PF13458"/>
    </source>
</evidence>
<keyword evidence="2 3" id="KW-0732">Signal</keyword>
<dbReference type="InterPro" id="IPR051010">
    <property type="entry name" value="BCAA_transport"/>
</dbReference>
<dbReference type="InterPro" id="IPR028082">
    <property type="entry name" value="Peripla_BP_I"/>
</dbReference>
<dbReference type="PANTHER" id="PTHR30483">
    <property type="entry name" value="LEUCINE-SPECIFIC-BINDING PROTEIN"/>
    <property type="match status" value="1"/>
</dbReference>
<dbReference type="CDD" id="cd19979">
    <property type="entry name" value="PBP1_ABC_ligand_binding-like"/>
    <property type="match status" value="1"/>
</dbReference>
<gene>
    <name evidence="5" type="ORF">TW71_16390</name>
</gene>
<sequence>MARKFLILVLALFACVVQAAKPDVLKIYLDADRTGHLESALSIEHGIKVAFSQKGNQISGIPVEFVTTDHRGNVLRSKKNMERFLKDSNGLVYIGGLHSPPLIKYREYINKSKMLTLVPWAAGTPITRYPSTEDNYVFRLSVDDSKVGKILVNYALEQQCNQPHLMLENTGWGKSNYKAMMSALPEDLAERVKTSWFDWGIKDVDARILIREAQSSGGDCVLLVANSREGKLIVESVADVGIKMPIYSHWGITGGKFAQNVPFPIREKANLHFIQSCFNFYSSEQNSFNQNVFKDAKTMFPAYFEDSNIEAPAGFVHGYDLAKVFIEAASTVELTDDAESNRTALKKALESMDKPVQGLIKEYRAPFAPFTEDDFDAHEALGADDFCMAIYDDKDAVKLIPKSI</sequence>
<proteinExistence type="inferred from homology"/>
<comment type="caution">
    <text evidence="5">The sequence shown here is derived from an EMBL/GenBank/DDBJ whole genome shotgun (WGS) entry which is preliminary data.</text>
</comment>
<protein>
    <recommendedName>
        <fullName evidence="4">Leucine-binding protein domain-containing protein</fullName>
    </recommendedName>
</protein>
<evidence type="ECO:0000256" key="2">
    <source>
        <dbReference type="ARBA" id="ARBA00022729"/>
    </source>
</evidence>
<dbReference type="PROSITE" id="PS51257">
    <property type="entry name" value="PROKAR_LIPOPROTEIN"/>
    <property type="match status" value="1"/>
</dbReference>
<dbReference type="RefSeq" id="WP_038176225.1">
    <property type="nucleotide sequence ID" value="NZ_CP063051.1"/>
</dbReference>
<dbReference type="InterPro" id="IPR028081">
    <property type="entry name" value="Leu-bd"/>
</dbReference>
<dbReference type="EMBL" id="JXXR01000017">
    <property type="protein sequence ID" value="KJY70445.1"/>
    <property type="molecule type" value="Genomic_DNA"/>
</dbReference>
<name>A0A837G3I2_9VIBR</name>
<feature type="domain" description="Leucine-binding protein" evidence="4">
    <location>
        <begin position="34"/>
        <end position="359"/>
    </location>
</feature>
<comment type="similarity">
    <text evidence="1">Belongs to the leucine-binding protein family.</text>
</comment>
<dbReference type="AlphaFoldDB" id="A0A837G3I2"/>
<dbReference type="Pfam" id="PF13458">
    <property type="entry name" value="Peripla_BP_6"/>
    <property type="match status" value="1"/>
</dbReference>
<dbReference type="PANTHER" id="PTHR30483:SF6">
    <property type="entry name" value="PERIPLASMIC BINDING PROTEIN OF ABC TRANSPORTER FOR NATURAL AMINO ACIDS"/>
    <property type="match status" value="1"/>
</dbReference>
<evidence type="ECO:0000313" key="5">
    <source>
        <dbReference type="EMBL" id="KJY70445.1"/>
    </source>
</evidence>
<dbReference type="Gene3D" id="3.40.50.2300">
    <property type="match status" value="2"/>
</dbReference>
<organism evidence="5">
    <name type="scientific">Vibrio coralliilyticus</name>
    <dbReference type="NCBI Taxonomy" id="190893"/>
    <lineage>
        <taxon>Bacteria</taxon>
        <taxon>Pseudomonadati</taxon>
        <taxon>Pseudomonadota</taxon>
        <taxon>Gammaproteobacteria</taxon>
        <taxon>Vibrionales</taxon>
        <taxon>Vibrionaceae</taxon>
        <taxon>Vibrio</taxon>
    </lineage>
</organism>
<accession>A0A837G3I2</accession>
<evidence type="ECO:0000256" key="3">
    <source>
        <dbReference type="SAM" id="SignalP"/>
    </source>
</evidence>
<evidence type="ECO:0000256" key="1">
    <source>
        <dbReference type="ARBA" id="ARBA00010062"/>
    </source>
</evidence>
<feature type="chain" id="PRO_5032632680" description="Leucine-binding protein domain-containing protein" evidence="3">
    <location>
        <begin position="20"/>
        <end position="404"/>
    </location>
</feature>
<feature type="signal peptide" evidence="3">
    <location>
        <begin position="1"/>
        <end position="19"/>
    </location>
</feature>